<feature type="region of interest" description="Disordered" evidence="2">
    <location>
        <begin position="788"/>
        <end position="818"/>
    </location>
</feature>
<evidence type="ECO:0000259" key="3">
    <source>
        <dbReference type="Pfam" id="PF15249"/>
    </source>
</evidence>
<dbReference type="InterPro" id="IPR015671">
    <property type="entry name" value="GSCR1_dom"/>
</dbReference>
<name>A0A813P7N0_9BILA</name>
<dbReference type="AlphaFoldDB" id="A0A813P7N0"/>
<proteinExistence type="predicted"/>
<feature type="compositionally biased region" description="Low complexity" evidence="2">
    <location>
        <begin position="802"/>
        <end position="813"/>
    </location>
</feature>
<reference evidence="4" key="1">
    <citation type="submission" date="2021-02" db="EMBL/GenBank/DDBJ databases">
        <authorList>
            <person name="Nowell W R."/>
        </authorList>
    </citation>
    <scope>NUCLEOTIDE SEQUENCE</scope>
    <source>
        <strain evidence="4">Ploen Becks lab</strain>
    </source>
</reference>
<gene>
    <name evidence="4" type="ORF">OXX778_LOCUS3790</name>
</gene>
<feature type="domain" description="GLTSCR protein conserved" evidence="3">
    <location>
        <begin position="600"/>
        <end position="703"/>
    </location>
</feature>
<evidence type="ECO:0000256" key="1">
    <source>
        <dbReference type="SAM" id="Coils"/>
    </source>
</evidence>
<evidence type="ECO:0000313" key="5">
    <source>
        <dbReference type="Proteomes" id="UP000663879"/>
    </source>
</evidence>
<evidence type="ECO:0000313" key="4">
    <source>
        <dbReference type="EMBL" id="CAF0748645.1"/>
    </source>
</evidence>
<accession>A0A813P7N0</accession>
<keyword evidence="5" id="KW-1185">Reference proteome</keyword>
<protein>
    <recommendedName>
        <fullName evidence="3">GLTSCR protein conserved domain-containing protein</fullName>
    </recommendedName>
</protein>
<feature type="compositionally biased region" description="Polar residues" evidence="2">
    <location>
        <begin position="788"/>
        <end position="801"/>
    </location>
</feature>
<dbReference type="EMBL" id="CAJNOC010000348">
    <property type="protein sequence ID" value="CAF0748645.1"/>
    <property type="molecule type" value="Genomic_DNA"/>
</dbReference>
<dbReference type="OrthoDB" id="2556847at2759"/>
<keyword evidence="1" id="KW-0175">Coiled coil</keyword>
<sequence>MNIQQQQQPQMQQIQTGQPIYLSSDNTRSQIIQIANNNNNNIHNQNQNVIYTNQQIFQQNSNGYYLIQQPQQTNNSQISILPTSSTNTLPQTVKQITQHQQQQQQQQQPIIIQNNVKYQAQPRIIIQQPASTSQVILPQQTNQNGQIFLNINNRIVPIQSVNIKQATTTPTPSVTNNPQFLIVSNNNQNTTGDLNEKMKQLEQIQTQLKQYQQKILQVTNQGQTVTQTVLTQAQIQAALTQEEQIQLQKLIVSKKTIESEIQLVKQKNTNLPQTTTITTPATPAPTQAPTPAQNKLQLLQQVTQKLNALKSSKTVTVDSATGQQQLVLTHEEFDQMKKLIDLQNSLQNELKSTSTEQQKSPATPQPQITTTINLTQLNLNEKLKLNDLIKNQLEQIKKNLITQTNKDLVESMKEKYNLLVKKQCELQLLIDKEKEASSTALPKQTPVKIRNVITTTNQLMNKTVTTAPTSPHITTTTPLRTLVINNKDNSTVTQTIISQSQPLLSLQQALNLKKTNFPNLQFKCLSFEELAQNGVITKDTDELTISLLRQLDDKASQVINREQLESFQKNQVKLAKKYLEQQQLAKQNIKNRISEQLLKDQKLATEPDFRTAFHDKTDAIKRLSRYHVFQKTYYEPSEQESEKFEECYDQVSERLLKIADAMKKRFNLLQLRTMHKEVSSSEETLLLKLYVDDLKQDIEHEKQEIKERQQNELKTNINPQNQTHIKPQIQIIKTDSPQTIRNLIKMNQTNSENSNNGTCLKRLLKTDEDLNEKSNKIQKLESSVSFISTDKSESNTSLNQLSSSAYPSSSSSSFITKQESNNKLNTELEHTLNHNKMLLDDYDDDDSNDSLNDYEQFETFRQQNTNCLGLNEDNSSSGLNNFSNLDDFILNDDDLPQNFLDY</sequence>
<dbReference type="Proteomes" id="UP000663879">
    <property type="component" value="Unassembled WGS sequence"/>
</dbReference>
<evidence type="ECO:0000256" key="2">
    <source>
        <dbReference type="SAM" id="MobiDB-lite"/>
    </source>
</evidence>
<organism evidence="4 5">
    <name type="scientific">Brachionus calyciflorus</name>
    <dbReference type="NCBI Taxonomy" id="104777"/>
    <lineage>
        <taxon>Eukaryota</taxon>
        <taxon>Metazoa</taxon>
        <taxon>Spiralia</taxon>
        <taxon>Gnathifera</taxon>
        <taxon>Rotifera</taxon>
        <taxon>Eurotatoria</taxon>
        <taxon>Monogononta</taxon>
        <taxon>Pseudotrocha</taxon>
        <taxon>Ploima</taxon>
        <taxon>Brachionidae</taxon>
        <taxon>Brachionus</taxon>
    </lineage>
</organism>
<feature type="coiled-coil region" evidence="1">
    <location>
        <begin position="336"/>
        <end position="406"/>
    </location>
</feature>
<comment type="caution">
    <text evidence="4">The sequence shown here is derived from an EMBL/GenBank/DDBJ whole genome shotgun (WGS) entry which is preliminary data.</text>
</comment>
<dbReference type="Pfam" id="PF15249">
    <property type="entry name" value="GLTSCR1"/>
    <property type="match status" value="1"/>
</dbReference>
<feature type="coiled-coil region" evidence="1">
    <location>
        <begin position="187"/>
        <end position="221"/>
    </location>
</feature>